<keyword evidence="2" id="KW-1185">Reference proteome</keyword>
<protein>
    <submittedName>
        <fullName evidence="1">Uncharacterized protein</fullName>
    </submittedName>
</protein>
<organism evidence="1 2">
    <name type="scientific">Pseudomonas peradeniyensis</name>
    <dbReference type="NCBI Taxonomy" id="2745488"/>
    <lineage>
        <taxon>Bacteria</taxon>
        <taxon>Pseudomonadati</taxon>
        <taxon>Pseudomonadota</taxon>
        <taxon>Gammaproteobacteria</taxon>
        <taxon>Pseudomonadales</taxon>
        <taxon>Pseudomonadaceae</taxon>
        <taxon>Pseudomonas</taxon>
    </lineage>
</organism>
<dbReference type="RefSeq" id="WP_262951440.1">
    <property type="nucleotide sequence ID" value="NZ_JAOSLA010000015.1"/>
</dbReference>
<proteinExistence type="predicted"/>
<evidence type="ECO:0000313" key="2">
    <source>
        <dbReference type="Proteomes" id="UP001139994"/>
    </source>
</evidence>
<sequence length="66" mass="7626">MIDPSGQQKALWREHYNAVRQARNLRNGCLNTLCRRRQASKAYALLTLAFVPGDIARDLIEVWRCP</sequence>
<accession>A0ABT2VB84</accession>
<reference evidence="1" key="2">
    <citation type="submission" date="2022-09" db="EMBL/GenBank/DDBJ databases">
        <authorList>
            <person name="Cesa-Luna C."/>
            <person name="Girard L."/>
            <person name="Lood C."/>
            <person name="Hofte M."/>
            <person name="De Mot R."/>
        </authorList>
    </citation>
    <scope>NUCLEOTIDE SEQUENCE</scope>
    <source>
        <strain evidence="1">COR51</strain>
    </source>
</reference>
<reference evidence="1" key="1">
    <citation type="journal article" date="2022" name="Microbiol. Spectr.">
        <title>An Nuclear Magnetic Resonance Fingerprint Matching Approach for the Identification and Structural Re-Evaluation of Pseudomonas Lipopeptides.</title>
        <authorList>
            <person name="De Roo V."/>
            <person name="Verleysen Y."/>
            <person name="Kovacs B."/>
            <person name="De Vleeschouwer M."/>
            <person name="Muangkaew P."/>
            <person name="Girard L."/>
            <person name="Hofte M."/>
            <person name="De Mot R."/>
            <person name="Madder A."/>
            <person name="Geudens N."/>
            <person name="Martins J.C."/>
        </authorList>
    </citation>
    <scope>NUCLEOTIDE SEQUENCE</scope>
    <source>
        <strain evidence="1">COR51</strain>
    </source>
</reference>
<reference evidence="1" key="3">
    <citation type="journal article" date="2023" name="mSystems">
        <title>Charting the Lipopeptidome of Nonpathogenic Pseudomonas.</title>
        <authorList>
            <person name="Cesa-Luna C."/>
            <person name="Geudens N."/>
            <person name="Girard L."/>
            <person name="De Roo V."/>
            <person name="Maklad H.R."/>
            <person name="Martins J.C."/>
            <person name="Hofte M."/>
            <person name="De Mot R."/>
        </authorList>
    </citation>
    <scope>NUCLEOTIDE SEQUENCE</scope>
    <source>
        <strain evidence="1">COR51</strain>
    </source>
</reference>
<dbReference type="EMBL" id="JAOSLA010000015">
    <property type="protein sequence ID" value="MCU7238732.1"/>
    <property type="molecule type" value="Genomic_DNA"/>
</dbReference>
<gene>
    <name evidence="1" type="ORF">OC929_11760</name>
</gene>
<name>A0ABT2VB84_9PSED</name>
<dbReference type="Proteomes" id="UP001139994">
    <property type="component" value="Unassembled WGS sequence"/>
</dbReference>
<comment type="caution">
    <text evidence="1">The sequence shown here is derived from an EMBL/GenBank/DDBJ whole genome shotgun (WGS) entry which is preliminary data.</text>
</comment>
<evidence type="ECO:0000313" key="1">
    <source>
        <dbReference type="EMBL" id="MCU7238732.1"/>
    </source>
</evidence>